<comment type="caution">
    <text evidence="2">The sequence shown here is derived from an EMBL/GenBank/DDBJ whole genome shotgun (WGS) entry which is preliminary data.</text>
</comment>
<dbReference type="RefSeq" id="WP_137637365.1">
    <property type="nucleotide sequence ID" value="NZ_BJDN01000007.1"/>
</dbReference>
<gene>
    <name evidence="2" type="ORF">ACFQZ7_13040</name>
</gene>
<dbReference type="SUPFAM" id="SSF52540">
    <property type="entry name" value="P-loop containing nucleoside triphosphate hydrolases"/>
    <property type="match status" value="1"/>
</dbReference>
<dbReference type="InterPro" id="IPR050625">
    <property type="entry name" value="ParA/MinD_ATPase"/>
</dbReference>
<dbReference type="PANTHER" id="PTHR43384">
    <property type="entry name" value="SEPTUM SITE-DETERMINING PROTEIN MIND HOMOLOG, CHLOROPLASTIC-RELATED"/>
    <property type="match status" value="1"/>
</dbReference>
<dbReference type="Proteomes" id="UP001597104">
    <property type="component" value="Unassembled WGS sequence"/>
</dbReference>
<dbReference type="Gene3D" id="3.40.50.300">
    <property type="entry name" value="P-loop containing nucleotide triphosphate hydrolases"/>
    <property type="match status" value="2"/>
</dbReference>
<dbReference type="EMBL" id="JBHTIO010000057">
    <property type="protein sequence ID" value="MFD0898640.1"/>
    <property type="molecule type" value="Genomic_DNA"/>
</dbReference>
<dbReference type="InterPro" id="IPR027417">
    <property type="entry name" value="P-loop_NTPase"/>
</dbReference>
<proteinExistence type="predicted"/>
<evidence type="ECO:0000313" key="2">
    <source>
        <dbReference type="EMBL" id="MFD0898640.1"/>
    </source>
</evidence>
<organism evidence="2 3">
    <name type="scientific">Loigolactobacillus binensis</name>
    <dbReference type="NCBI Taxonomy" id="2559922"/>
    <lineage>
        <taxon>Bacteria</taxon>
        <taxon>Bacillati</taxon>
        <taxon>Bacillota</taxon>
        <taxon>Bacilli</taxon>
        <taxon>Lactobacillales</taxon>
        <taxon>Lactobacillaceae</taxon>
        <taxon>Loigolactobacillus</taxon>
    </lineage>
</organism>
<keyword evidence="3" id="KW-1185">Reference proteome</keyword>
<dbReference type="InterPro" id="IPR002586">
    <property type="entry name" value="CobQ/CobB/MinD/ParA_Nub-bd_dom"/>
</dbReference>
<evidence type="ECO:0000313" key="3">
    <source>
        <dbReference type="Proteomes" id="UP001597104"/>
    </source>
</evidence>
<feature type="domain" description="CobQ/CobB/MinD/ParA nucleotide binding" evidence="1">
    <location>
        <begin position="7"/>
        <end position="184"/>
    </location>
</feature>
<accession>A0ABW3EFW7</accession>
<dbReference type="Pfam" id="PF01656">
    <property type="entry name" value="CbiA"/>
    <property type="match status" value="1"/>
</dbReference>
<sequence>MHRPYIITVASPQAKVGKTTAARALATNLDLLGYSVMVVDVNQAYLANEAKAKQVALTTDLKITFELLKQRIADLRRQTTDFILLDLADDYQYFVPLCVVLTNYLMVVTVPTEDAYAVTAQLLTDISTHDVTIPQRLLLTGIVPPETPQSAQQRAVIDQLASLTELPQVELLATEIPFAPGLAQQSVTGFPRAVLAAYRQVAQEILALAKAPEQG</sequence>
<dbReference type="PANTHER" id="PTHR43384:SF10">
    <property type="entry name" value="ATPASE INVOLVED IN CHROMOSOME PARTITIONING, PARA_MIND FAMILY"/>
    <property type="match status" value="1"/>
</dbReference>
<reference evidence="3" key="1">
    <citation type="journal article" date="2019" name="Int. J. Syst. Evol. Microbiol.">
        <title>The Global Catalogue of Microorganisms (GCM) 10K type strain sequencing project: providing services to taxonomists for standard genome sequencing and annotation.</title>
        <authorList>
            <consortium name="The Broad Institute Genomics Platform"/>
            <consortium name="The Broad Institute Genome Sequencing Center for Infectious Disease"/>
            <person name="Wu L."/>
            <person name="Ma J."/>
        </authorList>
    </citation>
    <scope>NUCLEOTIDE SEQUENCE [LARGE SCALE GENOMIC DNA]</scope>
    <source>
        <strain evidence="3">CCM 8925</strain>
    </source>
</reference>
<name>A0ABW3EFW7_9LACO</name>
<protein>
    <recommendedName>
        <fullName evidence="1">CobQ/CobB/MinD/ParA nucleotide binding domain-containing protein</fullName>
    </recommendedName>
</protein>
<evidence type="ECO:0000259" key="1">
    <source>
        <dbReference type="Pfam" id="PF01656"/>
    </source>
</evidence>